<accession>A0ABT0E646</accession>
<dbReference type="SUPFAM" id="SSF160104">
    <property type="entry name" value="Acetoacetate decarboxylase-like"/>
    <property type="match status" value="1"/>
</dbReference>
<name>A0ABT0E646_9GAMM</name>
<dbReference type="PANTHER" id="PTHR40518">
    <property type="entry name" value="ACETOACETATE DECARBOXYLASE"/>
    <property type="match status" value="1"/>
</dbReference>
<reference evidence="1" key="1">
    <citation type="submission" date="2022-04" db="EMBL/GenBank/DDBJ databases">
        <title>Alcanivorax sp. CY1518 draft genome sequence.</title>
        <authorList>
            <person name="Zhao G."/>
            <person name="An M."/>
        </authorList>
    </citation>
    <scope>NUCLEOTIDE SEQUENCE</scope>
    <source>
        <strain evidence="1">CY1518</strain>
    </source>
</reference>
<protein>
    <submittedName>
        <fullName evidence="1">Acetoacetate decarboxylase family protein</fullName>
    </submittedName>
</protein>
<dbReference type="Pfam" id="PF06314">
    <property type="entry name" value="ADC"/>
    <property type="match status" value="1"/>
</dbReference>
<keyword evidence="2" id="KW-1185">Reference proteome</keyword>
<dbReference type="PANTHER" id="PTHR40518:SF1">
    <property type="entry name" value="ACETOACETATE DECARBOXYLASE"/>
    <property type="match status" value="1"/>
</dbReference>
<comment type="caution">
    <text evidence="1">The sequence shown here is derived from an EMBL/GenBank/DDBJ whole genome shotgun (WGS) entry which is preliminary data.</text>
</comment>
<evidence type="ECO:0000313" key="2">
    <source>
        <dbReference type="Proteomes" id="UP001165524"/>
    </source>
</evidence>
<dbReference type="Gene3D" id="2.40.400.10">
    <property type="entry name" value="Acetoacetate decarboxylase-like"/>
    <property type="match status" value="1"/>
</dbReference>
<organism evidence="1 2">
    <name type="scientific">Alcanivorax quisquiliarum</name>
    <dbReference type="NCBI Taxonomy" id="2933565"/>
    <lineage>
        <taxon>Bacteria</taxon>
        <taxon>Pseudomonadati</taxon>
        <taxon>Pseudomonadota</taxon>
        <taxon>Gammaproteobacteria</taxon>
        <taxon>Oceanospirillales</taxon>
        <taxon>Alcanivoracaceae</taxon>
        <taxon>Alcanivorax</taxon>
    </lineage>
</organism>
<proteinExistence type="predicted"/>
<evidence type="ECO:0000313" key="1">
    <source>
        <dbReference type="EMBL" id="MCK0537198.1"/>
    </source>
</evidence>
<dbReference type="InterPro" id="IPR010451">
    <property type="entry name" value="Acetoacetate_decarboxylase"/>
</dbReference>
<gene>
    <name evidence="1" type="ORF">MU846_05690</name>
</gene>
<dbReference type="Proteomes" id="UP001165524">
    <property type="component" value="Unassembled WGS sequence"/>
</dbReference>
<dbReference type="EMBL" id="JALKII010000002">
    <property type="protein sequence ID" value="MCK0537198.1"/>
    <property type="molecule type" value="Genomic_DNA"/>
</dbReference>
<sequence length="215" mass="23822">MIAPAPWQLRGRAYAFALKAGPDQRVDQAGAAPQLGAPGGGRSIMMFVDYETSDVGPYHELLFIPGHYRFPDGRRYSSIGRIYVSSQASVDNGRRNWGIPKELADFEVVRGNRTDAVTISLGGKAFCRLQLSHGRLGLPVSSTWLPQRQLTLAQLLDEKMFRYTPVSRGRLSLSRLREFWADGEHFPALSAGRGTVGGYMSNFQMTFPVAKITEL</sequence>
<dbReference type="InterPro" id="IPR023375">
    <property type="entry name" value="ADC_dom_sf"/>
</dbReference>
<dbReference type="RefSeq" id="WP_246950052.1">
    <property type="nucleotide sequence ID" value="NZ_JALKII010000002.1"/>
</dbReference>